<proteinExistence type="predicted"/>
<dbReference type="EMBL" id="VBOR01000032">
    <property type="protein sequence ID" value="TMQ50562.1"/>
    <property type="molecule type" value="Genomic_DNA"/>
</dbReference>
<dbReference type="PANTHER" id="PTHR45266">
    <property type="entry name" value="OXALOACETATE DECARBOXYLASE ALPHA CHAIN"/>
    <property type="match status" value="1"/>
</dbReference>
<evidence type="ECO:0000256" key="1">
    <source>
        <dbReference type="ARBA" id="ARBA00023267"/>
    </source>
</evidence>
<name>A0A538SGS0_UNCEI</name>
<dbReference type="Proteomes" id="UP000316292">
    <property type="component" value="Unassembled WGS sequence"/>
</dbReference>
<evidence type="ECO:0000259" key="3">
    <source>
        <dbReference type="PROSITE" id="PS50968"/>
    </source>
</evidence>
<comment type="caution">
    <text evidence="4">The sequence shown here is derived from an EMBL/GenBank/DDBJ whole genome shotgun (WGS) entry which is preliminary data.</text>
</comment>
<dbReference type="PROSITE" id="PS00188">
    <property type="entry name" value="BIOTIN"/>
    <property type="match status" value="1"/>
</dbReference>
<dbReference type="SUPFAM" id="SSF51230">
    <property type="entry name" value="Single hybrid motif"/>
    <property type="match status" value="1"/>
</dbReference>
<feature type="region of interest" description="Disordered" evidence="2">
    <location>
        <begin position="1"/>
        <end position="20"/>
    </location>
</feature>
<evidence type="ECO:0000313" key="4">
    <source>
        <dbReference type="EMBL" id="TMQ50562.1"/>
    </source>
</evidence>
<dbReference type="FunFam" id="2.40.50.100:FF:000003">
    <property type="entry name" value="Acetyl-CoA carboxylase biotin carboxyl carrier protein"/>
    <property type="match status" value="1"/>
</dbReference>
<dbReference type="CDD" id="cd06850">
    <property type="entry name" value="biotinyl_domain"/>
    <property type="match status" value="1"/>
</dbReference>
<dbReference type="InterPro" id="IPR001882">
    <property type="entry name" value="Biotin_BS"/>
</dbReference>
<evidence type="ECO:0000313" key="5">
    <source>
        <dbReference type="Proteomes" id="UP000316292"/>
    </source>
</evidence>
<accession>A0A538SGS0</accession>
<gene>
    <name evidence="4" type="ORF">E6K71_02295</name>
</gene>
<evidence type="ECO:0000256" key="2">
    <source>
        <dbReference type="SAM" id="MobiDB-lite"/>
    </source>
</evidence>
<dbReference type="InterPro" id="IPR011053">
    <property type="entry name" value="Single_hybrid_motif"/>
</dbReference>
<reference evidence="4 5" key="1">
    <citation type="journal article" date="2019" name="Nat. Microbiol.">
        <title>Mediterranean grassland soil C-N compound turnover is dependent on rainfall and depth, and is mediated by genomically divergent microorganisms.</title>
        <authorList>
            <person name="Diamond S."/>
            <person name="Andeer P.F."/>
            <person name="Li Z."/>
            <person name="Crits-Christoph A."/>
            <person name="Burstein D."/>
            <person name="Anantharaman K."/>
            <person name="Lane K.R."/>
            <person name="Thomas B.C."/>
            <person name="Pan C."/>
            <person name="Northen T.R."/>
            <person name="Banfield J.F."/>
        </authorList>
    </citation>
    <scope>NUCLEOTIDE SEQUENCE [LARGE SCALE GENOMIC DNA]</scope>
    <source>
        <strain evidence="4">WS_1</strain>
    </source>
</reference>
<dbReference type="Gene3D" id="2.40.50.100">
    <property type="match status" value="1"/>
</dbReference>
<sequence>MGPLVSAAPQPSGRETQMSRRLALRRGGTPLAVPYERKRDRIVLGQGDRRFEAEVKREGFWFMVRSGESTTRCAIARGRRQLWLSCEGRTYVFEEDHPGADAKAAGSTDELRAPMTGRVVQVAAEKGASVREGDVLVTIEAMKMEFRLTAPEDGVVSEVRCAPGARVELGDLLVVLEPRK</sequence>
<dbReference type="PROSITE" id="PS50968">
    <property type="entry name" value="BIOTINYL_LIPOYL"/>
    <property type="match status" value="1"/>
</dbReference>
<dbReference type="InterPro" id="IPR000089">
    <property type="entry name" value="Biotin_lipoyl"/>
</dbReference>
<keyword evidence="1" id="KW-0092">Biotin</keyword>
<dbReference type="PANTHER" id="PTHR45266:SF3">
    <property type="entry name" value="OXALOACETATE DECARBOXYLASE ALPHA CHAIN"/>
    <property type="match status" value="1"/>
</dbReference>
<protein>
    <submittedName>
        <fullName evidence="4">Biotin/lipoyl-binding protein</fullName>
    </submittedName>
</protein>
<dbReference type="AlphaFoldDB" id="A0A538SGS0"/>
<dbReference type="InterPro" id="IPR050709">
    <property type="entry name" value="Biotin_Carboxyl_Carrier/Decarb"/>
</dbReference>
<organism evidence="4 5">
    <name type="scientific">Eiseniibacteriota bacterium</name>
    <dbReference type="NCBI Taxonomy" id="2212470"/>
    <lineage>
        <taxon>Bacteria</taxon>
        <taxon>Candidatus Eiseniibacteriota</taxon>
    </lineage>
</organism>
<dbReference type="Pfam" id="PF00364">
    <property type="entry name" value="Biotin_lipoyl"/>
    <property type="match status" value="1"/>
</dbReference>
<feature type="domain" description="Lipoyl-binding" evidence="3">
    <location>
        <begin position="102"/>
        <end position="177"/>
    </location>
</feature>